<feature type="transmembrane region" description="Helical" evidence="1">
    <location>
        <begin position="192"/>
        <end position="213"/>
    </location>
</feature>
<feature type="transmembrane region" description="Helical" evidence="1">
    <location>
        <begin position="26"/>
        <end position="46"/>
    </location>
</feature>
<evidence type="ECO:0000256" key="1">
    <source>
        <dbReference type="SAM" id="Phobius"/>
    </source>
</evidence>
<keyword evidence="3" id="KW-1185">Reference proteome</keyword>
<keyword evidence="1" id="KW-0472">Membrane</keyword>
<accession>A0A5N5NLD9</accession>
<protein>
    <submittedName>
        <fullName evidence="2">Uncharacterized protein</fullName>
    </submittedName>
</protein>
<evidence type="ECO:0000313" key="3">
    <source>
        <dbReference type="Proteomes" id="UP000327468"/>
    </source>
</evidence>
<name>A0A5N5NLD9_PANHP</name>
<reference evidence="2 3" key="1">
    <citation type="submission" date="2019-06" db="EMBL/GenBank/DDBJ databases">
        <title>A chromosome-scale genome assembly of the striped catfish, Pangasianodon hypophthalmus.</title>
        <authorList>
            <person name="Wen M."/>
            <person name="Zahm M."/>
            <person name="Roques C."/>
            <person name="Cabau C."/>
            <person name="Klopp C."/>
            <person name="Donnadieu C."/>
            <person name="Jouanno E."/>
            <person name="Avarre J.-C."/>
            <person name="Campet M."/>
            <person name="Ha T.T.T."/>
            <person name="Dugue R."/>
            <person name="Lampietro C."/>
            <person name="Louis A."/>
            <person name="Herpin A."/>
            <person name="Echchiki A."/>
            <person name="Berthelot C."/>
            <person name="Parey E."/>
            <person name="Roest-Crollius H."/>
            <person name="Braasch I."/>
            <person name="Postlethwait J."/>
            <person name="Bobe J."/>
            <person name="Montfort J."/>
            <person name="Bouchez O."/>
            <person name="Begum T."/>
            <person name="Schartl M."/>
            <person name="Guiguen Y."/>
        </authorList>
    </citation>
    <scope>NUCLEOTIDE SEQUENCE [LARGE SCALE GENOMIC DNA]</scope>
    <source>
        <strain evidence="2 3">Indonesia</strain>
        <tissue evidence="2">Blood</tissue>
    </source>
</reference>
<dbReference type="Proteomes" id="UP000327468">
    <property type="component" value="Chromosome 8"/>
</dbReference>
<organism evidence="2 3">
    <name type="scientific">Pangasianodon hypophthalmus</name>
    <name type="common">Striped catfish</name>
    <name type="synonym">Helicophagus hypophthalmus</name>
    <dbReference type="NCBI Taxonomy" id="310915"/>
    <lineage>
        <taxon>Eukaryota</taxon>
        <taxon>Metazoa</taxon>
        <taxon>Chordata</taxon>
        <taxon>Craniata</taxon>
        <taxon>Vertebrata</taxon>
        <taxon>Euteleostomi</taxon>
        <taxon>Actinopterygii</taxon>
        <taxon>Neopterygii</taxon>
        <taxon>Teleostei</taxon>
        <taxon>Ostariophysi</taxon>
        <taxon>Siluriformes</taxon>
        <taxon>Pangasiidae</taxon>
        <taxon>Pangasianodon</taxon>
    </lineage>
</organism>
<proteinExistence type="predicted"/>
<keyword evidence="1" id="KW-1133">Transmembrane helix</keyword>
<gene>
    <name evidence="2" type="ORF">PHYPO_G00237530</name>
</gene>
<evidence type="ECO:0000313" key="2">
    <source>
        <dbReference type="EMBL" id="KAB5567847.1"/>
    </source>
</evidence>
<keyword evidence="1" id="KW-0812">Transmembrane</keyword>
<comment type="caution">
    <text evidence="2">The sequence shown here is derived from an EMBL/GenBank/DDBJ whole genome shotgun (WGS) entry which is preliminary data.</text>
</comment>
<dbReference type="AlphaFoldDB" id="A0A5N5NLD9"/>
<dbReference type="EMBL" id="VFJC01000009">
    <property type="protein sequence ID" value="KAB5567847.1"/>
    <property type="molecule type" value="Genomic_DNA"/>
</dbReference>
<sequence>MLNLFPTLIVKRGSRTFLLQRLSLQIIFPIMLSQSVSVLTCVLLLLTLCPDVLSRRGGFGGGRWGGIGRTGGGGWGGAGAHRGAGVGGGHHYKAPHVQSGSSSSGSNAGKIAGAAAAGALGGMVIGHGLSSMSRPGYGRTWHGGYDGYGPGYGGGYGYPRYSGGHGNGHVGHEDGFRNETDMEYYVGAASRGHTYSCVLLFGTTVSFLIGYWIS</sequence>